<name>A0A1M7PH10_9ACTN</name>
<dbReference type="Proteomes" id="UP000184440">
    <property type="component" value="Unassembled WGS sequence"/>
</dbReference>
<reference evidence="4 5" key="1">
    <citation type="submission" date="2016-11" db="EMBL/GenBank/DDBJ databases">
        <authorList>
            <person name="Jaros S."/>
            <person name="Januszkiewicz K."/>
            <person name="Wedrychowicz H."/>
        </authorList>
    </citation>
    <scope>NUCLEOTIDE SEQUENCE [LARGE SCALE GENOMIC DNA]</scope>
    <source>
        <strain evidence="4 5">DSM 46144</strain>
    </source>
</reference>
<dbReference type="PANTHER" id="PTHR43201:SF5">
    <property type="entry name" value="MEDIUM-CHAIN ACYL-COA LIGASE ACSF2, MITOCHONDRIAL"/>
    <property type="match status" value="1"/>
</dbReference>
<dbReference type="GO" id="GO:0031956">
    <property type="term" value="F:medium-chain fatty acid-CoA ligase activity"/>
    <property type="evidence" value="ECO:0007669"/>
    <property type="project" value="TreeGrafter"/>
</dbReference>
<dbReference type="EMBL" id="FRCS01000003">
    <property type="protein sequence ID" value="SHN16352.1"/>
    <property type="molecule type" value="Genomic_DNA"/>
</dbReference>
<dbReference type="GO" id="GO:0006631">
    <property type="term" value="P:fatty acid metabolic process"/>
    <property type="evidence" value="ECO:0007669"/>
    <property type="project" value="TreeGrafter"/>
</dbReference>
<feature type="domain" description="AMP-binding enzyme C-terminal" evidence="3">
    <location>
        <begin position="71"/>
        <end position="146"/>
    </location>
</feature>
<evidence type="ECO:0000313" key="4">
    <source>
        <dbReference type="EMBL" id="SHN16352.1"/>
    </source>
</evidence>
<keyword evidence="5" id="KW-1185">Reference proteome</keyword>
<dbReference type="RefSeq" id="WP_073256159.1">
    <property type="nucleotide sequence ID" value="NZ_FRCS01000003.1"/>
</dbReference>
<dbReference type="SUPFAM" id="SSF56801">
    <property type="entry name" value="Acetyl-CoA synthetase-like"/>
    <property type="match status" value="1"/>
</dbReference>
<evidence type="ECO:0000313" key="5">
    <source>
        <dbReference type="Proteomes" id="UP000184440"/>
    </source>
</evidence>
<organism evidence="4 5">
    <name type="scientific">Cryptosporangium aurantiacum</name>
    <dbReference type="NCBI Taxonomy" id="134849"/>
    <lineage>
        <taxon>Bacteria</taxon>
        <taxon>Bacillati</taxon>
        <taxon>Actinomycetota</taxon>
        <taxon>Actinomycetes</taxon>
        <taxon>Cryptosporangiales</taxon>
        <taxon>Cryptosporangiaceae</taxon>
        <taxon>Cryptosporangium</taxon>
    </lineage>
</organism>
<dbReference type="InterPro" id="IPR045851">
    <property type="entry name" value="AMP-bd_C_sf"/>
</dbReference>
<dbReference type="PANTHER" id="PTHR43201">
    <property type="entry name" value="ACYL-COA SYNTHETASE"/>
    <property type="match status" value="1"/>
</dbReference>
<comment type="similarity">
    <text evidence="1">Belongs to the ATP-dependent AMP-binding enzyme family.</text>
</comment>
<sequence length="166" mass="17511">MATALADLGLRRQDRIAVLGTNSLEFAEVPAAGQMRTGSTDRVLLCVPLFYLVDRKKDVIVSGGENVYSQQVEDAVITHPAVGACAVIGVPDERWGEAVCVVVVPTGAGEVTLAGLQEHVRVQLARHKAPRALHVVDALPTLPTGKVDKKRLRTLFASGAASSPAP</sequence>
<protein>
    <submittedName>
        <fullName evidence="4">AMP-binding enzyme C-terminal domain-containing protein</fullName>
    </submittedName>
</protein>
<dbReference type="Pfam" id="PF13193">
    <property type="entry name" value="AMP-binding_C"/>
    <property type="match status" value="1"/>
</dbReference>
<evidence type="ECO:0000256" key="1">
    <source>
        <dbReference type="ARBA" id="ARBA00006432"/>
    </source>
</evidence>
<proteinExistence type="inferred from homology"/>
<dbReference type="InterPro" id="IPR025110">
    <property type="entry name" value="AMP-bd_C"/>
</dbReference>
<gene>
    <name evidence="4" type="ORF">SAMN05443668_103349</name>
</gene>
<dbReference type="Gene3D" id="3.30.300.30">
    <property type="match status" value="1"/>
</dbReference>
<dbReference type="STRING" id="134849.SAMN05443668_103349"/>
<dbReference type="AlphaFoldDB" id="A0A1M7PH10"/>
<evidence type="ECO:0000256" key="2">
    <source>
        <dbReference type="ARBA" id="ARBA00022598"/>
    </source>
</evidence>
<keyword evidence="2" id="KW-0436">Ligase</keyword>
<accession>A0A1M7PH10</accession>
<evidence type="ECO:0000259" key="3">
    <source>
        <dbReference type="Pfam" id="PF13193"/>
    </source>
</evidence>